<feature type="compositionally biased region" description="Basic and acidic residues" evidence="8">
    <location>
        <begin position="16"/>
        <end position="29"/>
    </location>
</feature>
<keyword evidence="7" id="KW-0325">Glycoprotein</keyword>
<reference evidence="10" key="2">
    <citation type="submission" date="2025-08" db="UniProtKB">
        <authorList>
            <consortium name="Ensembl"/>
        </authorList>
    </citation>
    <scope>IDENTIFICATION</scope>
    <source>
        <strain evidence="10">Thorbecke</strain>
    </source>
</reference>
<dbReference type="FunCoup" id="G1TZZ9">
    <property type="interactions" value="1"/>
</dbReference>
<dbReference type="CDD" id="cd03593">
    <property type="entry name" value="CLECT_NK_receptors_like"/>
    <property type="match status" value="1"/>
</dbReference>
<evidence type="ECO:0000313" key="11">
    <source>
        <dbReference type="Proteomes" id="UP000001811"/>
    </source>
</evidence>
<reference evidence="10 11" key="1">
    <citation type="journal article" date="2011" name="Nature">
        <title>A high-resolution map of human evolutionary constraint using 29 mammals.</title>
        <authorList>
            <person name="Lindblad-Toh K."/>
            <person name="Garber M."/>
            <person name="Zuk O."/>
            <person name="Lin M.F."/>
            <person name="Parker B.J."/>
            <person name="Washietl S."/>
            <person name="Kheradpour P."/>
            <person name="Ernst J."/>
            <person name="Jordan G."/>
            <person name="Mauceli E."/>
            <person name="Ward L.D."/>
            <person name="Lowe C.B."/>
            <person name="Holloway A.K."/>
            <person name="Clamp M."/>
            <person name="Gnerre S."/>
            <person name="Alfoldi J."/>
            <person name="Beal K."/>
            <person name="Chang J."/>
            <person name="Clawson H."/>
            <person name="Cuff J."/>
            <person name="Di Palma F."/>
            <person name="Fitzgerald S."/>
            <person name="Flicek P."/>
            <person name="Guttman M."/>
            <person name="Hubisz M.J."/>
            <person name="Jaffe D.B."/>
            <person name="Jungreis I."/>
            <person name="Kent W.J."/>
            <person name="Kostka D."/>
            <person name="Lara M."/>
            <person name="Martins A.L."/>
            <person name="Massingham T."/>
            <person name="Moltke I."/>
            <person name="Raney B.J."/>
            <person name="Rasmussen M.D."/>
            <person name="Robinson J."/>
            <person name="Stark A."/>
            <person name="Vilella A.J."/>
            <person name="Wen J."/>
            <person name="Xie X."/>
            <person name="Zody M.C."/>
            <person name="Baldwin J."/>
            <person name="Bloom T."/>
            <person name="Chin C.W."/>
            <person name="Heiman D."/>
            <person name="Nicol R."/>
            <person name="Nusbaum C."/>
            <person name="Young S."/>
            <person name="Wilkinson J."/>
            <person name="Worley K.C."/>
            <person name="Kovar C.L."/>
            <person name="Muzny D.M."/>
            <person name="Gibbs R.A."/>
            <person name="Cree A."/>
            <person name="Dihn H.H."/>
            <person name="Fowler G."/>
            <person name="Jhangiani S."/>
            <person name="Joshi V."/>
            <person name="Lee S."/>
            <person name="Lewis L.R."/>
            <person name="Nazareth L.V."/>
            <person name="Okwuonu G."/>
            <person name="Santibanez J."/>
            <person name="Warren W.C."/>
            <person name="Mardis E.R."/>
            <person name="Weinstock G.M."/>
            <person name="Wilson R.K."/>
            <person name="Delehaunty K."/>
            <person name="Dooling D."/>
            <person name="Fronik C."/>
            <person name="Fulton L."/>
            <person name="Fulton B."/>
            <person name="Graves T."/>
            <person name="Minx P."/>
            <person name="Sodergren E."/>
            <person name="Birney E."/>
            <person name="Margulies E.H."/>
            <person name="Herrero J."/>
            <person name="Green E.D."/>
            <person name="Haussler D."/>
            <person name="Siepel A."/>
            <person name="Goldman N."/>
            <person name="Pollard K.S."/>
            <person name="Pedersen J.S."/>
            <person name="Lander E.S."/>
            <person name="Kellis M."/>
        </authorList>
    </citation>
    <scope>NUCLEOTIDE SEQUENCE [LARGE SCALE GENOMIC DNA]</scope>
    <source>
        <strain evidence="11">Thorbecke</strain>
    </source>
</reference>
<feature type="compositionally biased region" description="Polar residues" evidence="8">
    <location>
        <begin position="1"/>
        <end position="15"/>
    </location>
</feature>
<comment type="subcellular location">
    <subcellularLocation>
        <location evidence="1">Cell membrane</location>
        <topology evidence="1">Single-pass type II membrane protein</topology>
    </subcellularLocation>
</comment>
<dbReference type="InterPro" id="IPR001304">
    <property type="entry name" value="C-type_lectin-like"/>
</dbReference>
<keyword evidence="3" id="KW-0430">Lectin</keyword>
<dbReference type="SUPFAM" id="SSF56436">
    <property type="entry name" value="C-type lectin-like"/>
    <property type="match status" value="1"/>
</dbReference>
<sequence>MSFQKCPKCTTQDMGNTKEKDTSSVQLEDHSVVPSGRETACGSLQGRPFCWTRNWYYFSKEEVTWDESRNLCQNMDSSLVKIDDIQELIFMQSQIKYTYWIGLYKKGDKHEWMWQDSTKLAQNLTFHQSYKMNEKCGCLKPRYITSADCSRPFRYICENNKHFFNN</sequence>
<dbReference type="GO" id="GO:0005886">
    <property type="term" value="C:plasma membrane"/>
    <property type="evidence" value="ECO:0007669"/>
    <property type="project" value="UniProtKB-SubCell"/>
</dbReference>
<dbReference type="InParanoid" id="G1TZZ9"/>
<keyword evidence="11" id="KW-1185">Reference proteome</keyword>
<dbReference type="InterPro" id="IPR016187">
    <property type="entry name" value="CTDL_fold"/>
</dbReference>
<evidence type="ECO:0000256" key="6">
    <source>
        <dbReference type="ARBA" id="ARBA00023136"/>
    </source>
</evidence>
<dbReference type="Pfam" id="PF00059">
    <property type="entry name" value="Lectin_C"/>
    <property type="match status" value="1"/>
</dbReference>
<dbReference type="PROSITE" id="PS50041">
    <property type="entry name" value="C_TYPE_LECTIN_2"/>
    <property type="match status" value="1"/>
</dbReference>
<feature type="domain" description="C-type lectin" evidence="9">
    <location>
        <begin position="56"/>
        <end position="158"/>
    </location>
</feature>
<dbReference type="InterPro" id="IPR033992">
    <property type="entry name" value="NKR-like_CTLD"/>
</dbReference>
<dbReference type="SMART" id="SM00034">
    <property type="entry name" value="CLECT"/>
    <property type="match status" value="1"/>
</dbReference>
<dbReference type="GeneTree" id="ENSGT00940000164346"/>
<dbReference type="Gene3D" id="3.10.100.10">
    <property type="entry name" value="Mannose-Binding Protein A, subunit A"/>
    <property type="match status" value="1"/>
</dbReference>
<feature type="region of interest" description="Disordered" evidence="8">
    <location>
        <begin position="1"/>
        <end position="29"/>
    </location>
</feature>
<organism evidence="10 11">
    <name type="scientific">Oryctolagus cuniculus</name>
    <name type="common">Rabbit</name>
    <dbReference type="NCBI Taxonomy" id="9986"/>
    <lineage>
        <taxon>Eukaryota</taxon>
        <taxon>Metazoa</taxon>
        <taxon>Chordata</taxon>
        <taxon>Craniata</taxon>
        <taxon>Vertebrata</taxon>
        <taxon>Euteleostomi</taxon>
        <taxon>Mammalia</taxon>
        <taxon>Eutheria</taxon>
        <taxon>Euarchontoglires</taxon>
        <taxon>Glires</taxon>
        <taxon>Lagomorpha</taxon>
        <taxon>Leporidae</taxon>
        <taxon>Oryctolagus</taxon>
    </lineage>
</organism>
<dbReference type="GO" id="GO:0030246">
    <property type="term" value="F:carbohydrate binding"/>
    <property type="evidence" value="ECO:0007669"/>
    <property type="project" value="UniProtKB-KW"/>
</dbReference>
<keyword evidence="4" id="KW-0735">Signal-anchor</keyword>
<evidence type="ECO:0000256" key="8">
    <source>
        <dbReference type="SAM" id="MobiDB-lite"/>
    </source>
</evidence>
<dbReference type="GO" id="GO:0045954">
    <property type="term" value="P:positive regulation of natural killer cell mediated cytotoxicity"/>
    <property type="evidence" value="ECO:0007669"/>
    <property type="project" value="TreeGrafter"/>
</dbReference>
<evidence type="ECO:0000259" key="9">
    <source>
        <dbReference type="PROSITE" id="PS50041"/>
    </source>
</evidence>
<keyword evidence="6" id="KW-0472">Membrane</keyword>
<keyword evidence="5" id="KW-1133">Transmembrane helix</keyword>
<dbReference type="SMR" id="G1TZZ9"/>
<dbReference type="Bgee" id="ENSOCUG00000023118">
    <property type="expression patterns" value="Expressed in skin of back and 1 other cell type or tissue"/>
</dbReference>
<name>G1TZZ9_RABIT</name>
<dbReference type="Proteomes" id="UP000001811">
    <property type="component" value="Unplaced"/>
</dbReference>
<evidence type="ECO:0000256" key="2">
    <source>
        <dbReference type="ARBA" id="ARBA00022692"/>
    </source>
</evidence>
<reference evidence="10" key="3">
    <citation type="submission" date="2025-09" db="UniProtKB">
        <authorList>
            <consortium name="Ensembl"/>
        </authorList>
    </citation>
    <scope>IDENTIFICATION</scope>
    <source>
        <strain evidence="10">Thorbecke</strain>
    </source>
</reference>
<protein>
    <recommendedName>
        <fullName evidence="9">C-type lectin domain-containing protein</fullName>
    </recommendedName>
</protein>
<evidence type="ECO:0000313" key="10">
    <source>
        <dbReference type="Ensembl" id="ENSOCUP00000022673.2"/>
    </source>
</evidence>
<dbReference type="GO" id="GO:0002223">
    <property type="term" value="P:stimulatory C-type lectin receptor signaling pathway"/>
    <property type="evidence" value="ECO:0007669"/>
    <property type="project" value="TreeGrafter"/>
</dbReference>
<accession>G1TZZ9</accession>
<dbReference type="HOGENOM" id="CLU_049894_9_0_1"/>
<proteinExistence type="predicted"/>
<dbReference type="InterPro" id="IPR016186">
    <property type="entry name" value="C-type_lectin-like/link_sf"/>
</dbReference>
<dbReference type="Ensembl" id="ENSOCUT00000028867.2">
    <property type="protein sequence ID" value="ENSOCUP00000022673.2"/>
    <property type="gene ID" value="ENSOCUG00000023118.2"/>
</dbReference>
<dbReference type="AlphaFoldDB" id="G1TZZ9"/>
<keyword evidence="2" id="KW-0812">Transmembrane</keyword>
<evidence type="ECO:0000256" key="7">
    <source>
        <dbReference type="ARBA" id="ARBA00023180"/>
    </source>
</evidence>
<dbReference type="InterPro" id="IPR050919">
    <property type="entry name" value="NKG2/CD94_NK_receptors"/>
</dbReference>
<evidence type="ECO:0000256" key="3">
    <source>
        <dbReference type="ARBA" id="ARBA00022734"/>
    </source>
</evidence>
<dbReference type="PANTHER" id="PTHR22800">
    <property type="entry name" value="C-TYPE LECTIN PROTEINS"/>
    <property type="match status" value="1"/>
</dbReference>
<evidence type="ECO:0000256" key="1">
    <source>
        <dbReference type="ARBA" id="ARBA00004401"/>
    </source>
</evidence>
<dbReference type="eggNOG" id="KOG4297">
    <property type="taxonomic scope" value="Eukaryota"/>
</dbReference>
<evidence type="ECO:0000256" key="5">
    <source>
        <dbReference type="ARBA" id="ARBA00022989"/>
    </source>
</evidence>
<dbReference type="PANTHER" id="PTHR22800:SF243">
    <property type="entry name" value="KILLER CELL LECTIN-LIKE RECEPTOR SUBFAMILY H, MEMBER 1"/>
    <property type="match status" value="1"/>
</dbReference>
<evidence type="ECO:0000256" key="4">
    <source>
        <dbReference type="ARBA" id="ARBA00022968"/>
    </source>
</evidence>